<comment type="caution">
    <text evidence="2">The sequence shown here is derived from an EMBL/GenBank/DDBJ whole genome shotgun (WGS) entry which is preliminary data.</text>
</comment>
<dbReference type="Proteomes" id="UP000297540">
    <property type="component" value="Unassembled WGS sequence"/>
</dbReference>
<reference evidence="2 3" key="1">
    <citation type="journal article" date="2017" name="Int. J. Syst. Evol. Microbiol.">
        <title>Mucilaginibacterpsychrotolerans sp. nov., isolated from peatlands.</title>
        <authorList>
            <person name="Deng Y."/>
            <person name="Shen L."/>
            <person name="Xu B."/>
            <person name="Liu Y."/>
            <person name="Gu Z."/>
            <person name="Liu H."/>
            <person name="Zhou Y."/>
        </authorList>
    </citation>
    <scope>NUCLEOTIDE SEQUENCE [LARGE SCALE GENOMIC DNA]</scope>
    <source>
        <strain evidence="2 3">NH7-4</strain>
    </source>
</reference>
<keyword evidence="3" id="KW-1185">Reference proteome</keyword>
<name>A0A4Y8S6U1_9SPHI</name>
<dbReference type="EMBL" id="SOZE01000032">
    <property type="protein sequence ID" value="TFF34325.1"/>
    <property type="molecule type" value="Genomic_DNA"/>
</dbReference>
<accession>A0A4Y8S6U1</accession>
<dbReference type="RefSeq" id="WP_133235068.1">
    <property type="nucleotide sequence ID" value="NZ_SOZE01000032.1"/>
</dbReference>
<dbReference type="AlphaFoldDB" id="A0A4Y8S6U1"/>
<keyword evidence="1" id="KW-0732">Signal</keyword>
<proteinExistence type="predicted"/>
<evidence type="ECO:0000313" key="2">
    <source>
        <dbReference type="EMBL" id="TFF34325.1"/>
    </source>
</evidence>
<evidence type="ECO:0000313" key="3">
    <source>
        <dbReference type="Proteomes" id="UP000297540"/>
    </source>
</evidence>
<feature type="signal peptide" evidence="1">
    <location>
        <begin position="1"/>
        <end position="19"/>
    </location>
</feature>
<organism evidence="2 3">
    <name type="scientific">Mucilaginibacter psychrotolerans</name>
    <dbReference type="NCBI Taxonomy" id="1524096"/>
    <lineage>
        <taxon>Bacteria</taxon>
        <taxon>Pseudomonadati</taxon>
        <taxon>Bacteroidota</taxon>
        <taxon>Sphingobacteriia</taxon>
        <taxon>Sphingobacteriales</taxon>
        <taxon>Sphingobacteriaceae</taxon>
        <taxon>Mucilaginibacter</taxon>
    </lineage>
</organism>
<sequence>MRKLLVLLLLSWVSADAQQAKKAIVAQPLISSDTAFLLREESKDFYHAVFIERNRQSIYYKYLTDLLLINTKAQLSGGAIKA</sequence>
<gene>
    <name evidence="2" type="ORF">E2R66_22590</name>
</gene>
<evidence type="ECO:0000256" key="1">
    <source>
        <dbReference type="SAM" id="SignalP"/>
    </source>
</evidence>
<protein>
    <submittedName>
        <fullName evidence="2">Uncharacterized protein</fullName>
    </submittedName>
</protein>
<feature type="chain" id="PRO_5021447644" evidence="1">
    <location>
        <begin position="20"/>
        <end position="82"/>
    </location>
</feature>